<dbReference type="InterPro" id="IPR009057">
    <property type="entry name" value="Homeodomain-like_sf"/>
</dbReference>
<keyword evidence="3" id="KW-0804">Transcription</keyword>
<dbReference type="PANTHER" id="PTHR30055">
    <property type="entry name" value="HTH-TYPE TRANSCRIPTIONAL REGULATOR RUTR"/>
    <property type="match status" value="1"/>
</dbReference>
<name>A0A286HRV6_9HYPH</name>
<evidence type="ECO:0000256" key="2">
    <source>
        <dbReference type="ARBA" id="ARBA00023125"/>
    </source>
</evidence>
<evidence type="ECO:0000313" key="7">
    <source>
        <dbReference type="Proteomes" id="UP000219465"/>
    </source>
</evidence>
<dbReference type="GO" id="GO:0000976">
    <property type="term" value="F:transcription cis-regulatory region binding"/>
    <property type="evidence" value="ECO:0007669"/>
    <property type="project" value="TreeGrafter"/>
</dbReference>
<keyword evidence="7" id="KW-1185">Reference proteome</keyword>
<protein>
    <submittedName>
        <fullName evidence="6">TetR family transcriptional regulator</fullName>
    </submittedName>
</protein>
<keyword evidence="1" id="KW-0805">Transcription regulation</keyword>
<dbReference type="GO" id="GO:0003700">
    <property type="term" value="F:DNA-binding transcription factor activity"/>
    <property type="evidence" value="ECO:0007669"/>
    <property type="project" value="TreeGrafter"/>
</dbReference>
<organism evidence="6 7">
    <name type="scientific">Hoeflea halophila</name>
    <dbReference type="NCBI Taxonomy" id="714899"/>
    <lineage>
        <taxon>Bacteria</taxon>
        <taxon>Pseudomonadati</taxon>
        <taxon>Pseudomonadota</taxon>
        <taxon>Alphaproteobacteria</taxon>
        <taxon>Hyphomicrobiales</taxon>
        <taxon>Rhizobiaceae</taxon>
        <taxon>Hoeflea</taxon>
    </lineage>
</organism>
<evidence type="ECO:0000313" key="6">
    <source>
        <dbReference type="EMBL" id="SOE10548.1"/>
    </source>
</evidence>
<dbReference type="InterPro" id="IPR001647">
    <property type="entry name" value="HTH_TetR"/>
</dbReference>
<dbReference type="PANTHER" id="PTHR30055:SF234">
    <property type="entry name" value="HTH-TYPE TRANSCRIPTIONAL REGULATOR BETI"/>
    <property type="match status" value="1"/>
</dbReference>
<dbReference type="AlphaFoldDB" id="A0A286HRV6"/>
<feature type="DNA-binding region" description="H-T-H motif" evidence="4">
    <location>
        <begin position="31"/>
        <end position="50"/>
    </location>
</feature>
<dbReference type="Pfam" id="PF00440">
    <property type="entry name" value="TetR_N"/>
    <property type="match status" value="1"/>
</dbReference>
<feature type="domain" description="HTH tetR-type" evidence="5">
    <location>
        <begin position="8"/>
        <end position="68"/>
    </location>
</feature>
<dbReference type="SUPFAM" id="SSF46689">
    <property type="entry name" value="Homeodomain-like"/>
    <property type="match status" value="1"/>
</dbReference>
<evidence type="ECO:0000256" key="3">
    <source>
        <dbReference type="ARBA" id="ARBA00023163"/>
    </source>
</evidence>
<keyword evidence="2 4" id="KW-0238">DNA-binding</keyword>
<dbReference type="RefSeq" id="WP_097105229.1">
    <property type="nucleotide sequence ID" value="NZ_OCPC01000001.1"/>
</dbReference>
<dbReference type="OrthoDB" id="9808189at2"/>
<reference evidence="7" key="1">
    <citation type="submission" date="2017-08" db="EMBL/GenBank/DDBJ databases">
        <authorList>
            <person name="Varghese N."/>
            <person name="Submissions S."/>
        </authorList>
    </citation>
    <scope>NUCLEOTIDE SEQUENCE [LARGE SCALE GENOMIC DNA]</scope>
    <source>
        <strain evidence="7">KCTC 23107</strain>
    </source>
</reference>
<accession>A0A286HRV6</accession>
<dbReference type="PRINTS" id="PR00455">
    <property type="entry name" value="HTHTETR"/>
</dbReference>
<sequence>MRTRLSRHDRKSEILAHAREAFQRRGFANTEMEDIRKACGISRGGLYHHFANKVAILDAIAGEDVERLAESLTRRDCPPIELLVETGSIHIGNDPGILPALESVEEKIAYLSGFELASARRLGPLLGARLAGWVAPGIDPEHVAEMFLTINSHINRRVCLGDWNEARAAGFAATALKTLATVLRDASRLAPIIAALEERERAQ</sequence>
<dbReference type="Gene3D" id="1.10.357.10">
    <property type="entry name" value="Tetracycline Repressor, domain 2"/>
    <property type="match status" value="1"/>
</dbReference>
<evidence type="ECO:0000256" key="4">
    <source>
        <dbReference type="PROSITE-ProRule" id="PRU00335"/>
    </source>
</evidence>
<dbReference type="EMBL" id="OCPC01000001">
    <property type="protein sequence ID" value="SOE10548.1"/>
    <property type="molecule type" value="Genomic_DNA"/>
</dbReference>
<dbReference type="PROSITE" id="PS50977">
    <property type="entry name" value="HTH_TETR_2"/>
    <property type="match status" value="1"/>
</dbReference>
<evidence type="ECO:0000256" key="1">
    <source>
        <dbReference type="ARBA" id="ARBA00023015"/>
    </source>
</evidence>
<proteinExistence type="predicted"/>
<evidence type="ECO:0000259" key="5">
    <source>
        <dbReference type="PROSITE" id="PS50977"/>
    </source>
</evidence>
<dbReference type="Proteomes" id="UP000219465">
    <property type="component" value="Unassembled WGS sequence"/>
</dbReference>
<gene>
    <name evidence="6" type="ORF">SAMN05877838_0783</name>
</gene>
<dbReference type="InterPro" id="IPR050109">
    <property type="entry name" value="HTH-type_TetR-like_transc_reg"/>
</dbReference>